<name>A0ABN8QPW4_9CNID</name>
<accession>A0ABN8QPW4</accession>
<feature type="non-terminal residue" evidence="1">
    <location>
        <position position="134"/>
    </location>
</feature>
<evidence type="ECO:0000313" key="1">
    <source>
        <dbReference type="EMBL" id="CAH3168556.1"/>
    </source>
</evidence>
<dbReference type="SUPFAM" id="SSF56219">
    <property type="entry name" value="DNase I-like"/>
    <property type="match status" value="1"/>
</dbReference>
<feature type="non-terminal residue" evidence="1">
    <location>
        <position position="1"/>
    </location>
</feature>
<evidence type="ECO:0000313" key="2">
    <source>
        <dbReference type="Proteomes" id="UP001159405"/>
    </source>
</evidence>
<dbReference type="Gene3D" id="3.60.10.10">
    <property type="entry name" value="Endonuclease/exonuclease/phosphatase"/>
    <property type="match status" value="1"/>
</dbReference>
<keyword evidence="2" id="KW-1185">Reference proteome</keyword>
<gene>
    <name evidence="1" type="ORF">PLOB_00009272</name>
</gene>
<reference evidence="1 2" key="1">
    <citation type="submission" date="2022-05" db="EMBL/GenBank/DDBJ databases">
        <authorList>
            <consortium name="Genoscope - CEA"/>
            <person name="William W."/>
        </authorList>
    </citation>
    <scope>NUCLEOTIDE SEQUENCE [LARGE SCALE GENOMIC DNA]</scope>
</reference>
<dbReference type="Proteomes" id="UP001159405">
    <property type="component" value="Unassembled WGS sequence"/>
</dbReference>
<sequence>ATSIWSWTVQKNKKGGNATTHRNPLKKVQNIANSLDLIDVWRTLNPDGKRFTWRRTKPKFNHRNDILYFTGCRTDHALTTIHLASNNYPRGPGFWKLNTSFLLDSEYIEIIKKTIDEVAMENRNNDDVDVVLLW</sequence>
<proteinExistence type="predicted"/>
<dbReference type="EMBL" id="CALNXK010000145">
    <property type="protein sequence ID" value="CAH3168556.1"/>
    <property type="molecule type" value="Genomic_DNA"/>
</dbReference>
<dbReference type="InterPro" id="IPR036691">
    <property type="entry name" value="Endo/exonu/phosph_ase_sf"/>
</dbReference>
<protein>
    <submittedName>
        <fullName evidence="1">Uncharacterized protein</fullName>
    </submittedName>
</protein>
<comment type="caution">
    <text evidence="1">The sequence shown here is derived from an EMBL/GenBank/DDBJ whole genome shotgun (WGS) entry which is preliminary data.</text>
</comment>
<organism evidence="1 2">
    <name type="scientific">Porites lobata</name>
    <dbReference type="NCBI Taxonomy" id="104759"/>
    <lineage>
        <taxon>Eukaryota</taxon>
        <taxon>Metazoa</taxon>
        <taxon>Cnidaria</taxon>
        <taxon>Anthozoa</taxon>
        <taxon>Hexacorallia</taxon>
        <taxon>Scleractinia</taxon>
        <taxon>Fungiina</taxon>
        <taxon>Poritidae</taxon>
        <taxon>Porites</taxon>
    </lineage>
</organism>